<keyword evidence="2 4" id="KW-0472">Membrane</keyword>
<dbReference type="PANTHER" id="PTHR30329:SF21">
    <property type="entry name" value="LIPOPROTEIN YIAD-RELATED"/>
    <property type="match status" value="1"/>
</dbReference>
<dbReference type="InterPro" id="IPR050330">
    <property type="entry name" value="Bact_OuterMem_StrucFunc"/>
</dbReference>
<accession>A0A0P6VLX5</accession>
<dbReference type="SUPFAM" id="SSF103088">
    <property type="entry name" value="OmpA-like"/>
    <property type="match status" value="1"/>
</dbReference>
<gene>
    <name evidence="7" type="ORF">ABB55_16500</name>
</gene>
<evidence type="ECO:0000256" key="5">
    <source>
        <dbReference type="SAM" id="SignalP"/>
    </source>
</evidence>
<proteinExistence type="predicted"/>
<name>A0A0P6VLX5_9HYPH</name>
<evidence type="ECO:0000256" key="2">
    <source>
        <dbReference type="ARBA" id="ARBA00023136"/>
    </source>
</evidence>
<reference evidence="7 8" key="2">
    <citation type="submission" date="2015-10" db="EMBL/GenBank/DDBJ databases">
        <title>Draft Genome Sequence of Prosthecomicrobium hirschii ATCC 27832.</title>
        <authorList>
            <person name="Daniel J."/>
            <person name="Givan S.A."/>
            <person name="Brun Y.V."/>
            <person name="Brown P.J."/>
        </authorList>
    </citation>
    <scope>NUCLEOTIDE SEQUENCE [LARGE SCALE GENOMIC DNA]</scope>
    <source>
        <strain evidence="7 8">16</strain>
    </source>
</reference>
<evidence type="ECO:0000313" key="8">
    <source>
        <dbReference type="Proteomes" id="UP000048984"/>
    </source>
</evidence>
<evidence type="ECO:0000256" key="1">
    <source>
        <dbReference type="ARBA" id="ARBA00004442"/>
    </source>
</evidence>
<dbReference type="PROSITE" id="PS51123">
    <property type="entry name" value="OMPA_2"/>
    <property type="match status" value="1"/>
</dbReference>
<keyword evidence="3" id="KW-0998">Cell outer membrane</keyword>
<evidence type="ECO:0000313" key="7">
    <source>
        <dbReference type="EMBL" id="KPL53616.1"/>
    </source>
</evidence>
<dbReference type="OrthoDB" id="9792021at2"/>
<dbReference type="PANTHER" id="PTHR30329">
    <property type="entry name" value="STATOR ELEMENT OF FLAGELLAR MOTOR COMPLEX"/>
    <property type="match status" value="1"/>
</dbReference>
<dbReference type="InterPro" id="IPR036737">
    <property type="entry name" value="OmpA-like_sf"/>
</dbReference>
<dbReference type="Pfam" id="PF00691">
    <property type="entry name" value="OmpA"/>
    <property type="match status" value="1"/>
</dbReference>
<dbReference type="PRINTS" id="PR01021">
    <property type="entry name" value="OMPADOMAIN"/>
</dbReference>
<protein>
    <recommendedName>
        <fullName evidence="6">OmpA-like domain-containing protein</fullName>
    </recommendedName>
</protein>
<evidence type="ECO:0000256" key="4">
    <source>
        <dbReference type="PROSITE-ProRule" id="PRU00473"/>
    </source>
</evidence>
<feature type="signal peptide" evidence="5">
    <location>
        <begin position="1"/>
        <end position="25"/>
    </location>
</feature>
<dbReference type="Proteomes" id="UP000048984">
    <property type="component" value="Unassembled WGS sequence"/>
</dbReference>
<organism evidence="7 8">
    <name type="scientific">Prosthecodimorpha hirschii</name>
    <dbReference type="NCBI Taxonomy" id="665126"/>
    <lineage>
        <taxon>Bacteria</taxon>
        <taxon>Pseudomonadati</taxon>
        <taxon>Pseudomonadota</taxon>
        <taxon>Alphaproteobacteria</taxon>
        <taxon>Hyphomicrobiales</taxon>
        <taxon>Ancalomicrobiaceae</taxon>
        <taxon>Prosthecodimorpha</taxon>
    </lineage>
</organism>
<evidence type="ECO:0000259" key="6">
    <source>
        <dbReference type="PROSITE" id="PS51123"/>
    </source>
</evidence>
<feature type="domain" description="OmpA-like" evidence="6">
    <location>
        <begin position="193"/>
        <end position="310"/>
    </location>
</feature>
<keyword evidence="8" id="KW-1185">Reference proteome</keyword>
<dbReference type="EMBL" id="LJYW01000001">
    <property type="protein sequence ID" value="KPL53616.1"/>
    <property type="molecule type" value="Genomic_DNA"/>
</dbReference>
<dbReference type="CDD" id="cd07185">
    <property type="entry name" value="OmpA_C-like"/>
    <property type="match status" value="1"/>
</dbReference>
<dbReference type="AlphaFoldDB" id="A0A0P6VLX5"/>
<dbReference type="GO" id="GO:0009279">
    <property type="term" value="C:cell outer membrane"/>
    <property type="evidence" value="ECO:0007669"/>
    <property type="project" value="UniProtKB-SubCell"/>
</dbReference>
<dbReference type="Gene3D" id="3.30.1330.60">
    <property type="entry name" value="OmpA-like domain"/>
    <property type="match status" value="1"/>
</dbReference>
<comment type="caution">
    <text evidence="7">The sequence shown here is derived from an EMBL/GenBank/DDBJ whole genome shotgun (WGS) entry which is preliminary data.</text>
</comment>
<dbReference type="InterPro" id="IPR006664">
    <property type="entry name" value="OMP_bac"/>
</dbReference>
<dbReference type="STRING" id="665126.ABB55_16500"/>
<keyword evidence="5" id="KW-0732">Signal</keyword>
<reference evidence="7 8" key="1">
    <citation type="submission" date="2015-09" db="EMBL/GenBank/DDBJ databases">
        <authorList>
            <person name="Jackson K.R."/>
            <person name="Lunt B.L."/>
            <person name="Fisher J.N.B."/>
            <person name="Gardner A.V."/>
            <person name="Bailey M.E."/>
            <person name="Deus L.M."/>
            <person name="Earl A.S."/>
            <person name="Gibby P.D."/>
            <person name="Hartmann K.A."/>
            <person name="Liu J.E."/>
            <person name="Manci A.M."/>
            <person name="Nielsen D.A."/>
            <person name="Solomon M.B."/>
            <person name="Breakwell D.P."/>
            <person name="Burnett S.H."/>
            <person name="Grose J.H."/>
        </authorList>
    </citation>
    <scope>NUCLEOTIDE SEQUENCE [LARGE SCALE GENOMIC DNA]</scope>
    <source>
        <strain evidence="7 8">16</strain>
    </source>
</reference>
<evidence type="ECO:0000256" key="3">
    <source>
        <dbReference type="ARBA" id="ARBA00023237"/>
    </source>
</evidence>
<comment type="subcellular location">
    <subcellularLocation>
        <location evidence="1">Cell outer membrane</location>
    </subcellularLocation>
</comment>
<sequence length="310" mass="33971">MFKRSAILCLTLAALTLPQVTPAQAADCRDLLGELGGTLRSPTPETAESLLAPIYDACPKDVYDKSRAAFAAAVLRKVDAMGPKPANPAEERRLLQLAAEKGQLWDAFWRLADDQLEAREFKAAAVSYQKAIDLLEPLATSNDQLKERGRMLVKRANEARLLAANQGTGTLVVATTNHRGQPGGAYSDAFNTRGIQAVKIPPITFKFDSAEFTQVGQDAIQELIGVIKSAQPRTITVVGHTDQKGTDAYNLDLSKRRAEAVARYVQSRIGDAQYAIVAMGKRKPLDLSDGSNYRQDEIDQLNRRVEMSWE</sequence>
<dbReference type="InterPro" id="IPR006665">
    <property type="entry name" value="OmpA-like"/>
</dbReference>
<dbReference type="RefSeq" id="WP_054359780.1">
    <property type="nucleotide sequence ID" value="NZ_LJYW01000001.1"/>
</dbReference>
<feature type="chain" id="PRO_5006131619" description="OmpA-like domain-containing protein" evidence="5">
    <location>
        <begin position="26"/>
        <end position="310"/>
    </location>
</feature>